<reference evidence="8 9" key="1">
    <citation type="submission" date="2016-10" db="EMBL/GenBank/DDBJ databases">
        <authorList>
            <person name="de Groot N.N."/>
        </authorList>
    </citation>
    <scope>NUCLEOTIDE SEQUENCE [LARGE SCALE GENOMIC DNA]</scope>
    <source>
        <strain evidence="8 9">DSM 20475</strain>
    </source>
</reference>
<feature type="domain" description="Citrate transporter-like" evidence="7">
    <location>
        <begin position="63"/>
        <end position="413"/>
    </location>
</feature>
<keyword evidence="5 6" id="KW-0472">Membrane</keyword>
<keyword evidence="9" id="KW-1185">Reference proteome</keyword>
<dbReference type="InterPro" id="IPR004680">
    <property type="entry name" value="Cit_transptr-like_dom"/>
</dbReference>
<keyword evidence="2" id="KW-0813">Transport</keyword>
<dbReference type="STRING" id="2741.SAMN04489866_10853"/>
<name>A0A1G6Y3P1_PEPNI</name>
<dbReference type="Proteomes" id="UP000198995">
    <property type="component" value="Unassembled WGS sequence"/>
</dbReference>
<evidence type="ECO:0000256" key="4">
    <source>
        <dbReference type="ARBA" id="ARBA00022989"/>
    </source>
</evidence>
<feature type="transmembrane region" description="Helical" evidence="6">
    <location>
        <begin position="168"/>
        <end position="190"/>
    </location>
</feature>
<evidence type="ECO:0000256" key="6">
    <source>
        <dbReference type="SAM" id="Phobius"/>
    </source>
</evidence>
<dbReference type="OrthoDB" id="5445144at2"/>
<accession>A0A1G6Y3P1</accession>
<proteinExistence type="predicted"/>
<feature type="transmembrane region" description="Helical" evidence="6">
    <location>
        <begin position="286"/>
        <end position="309"/>
    </location>
</feature>
<keyword evidence="3 6" id="KW-0812">Transmembrane</keyword>
<evidence type="ECO:0000313" key="9">
    <source>
        <dbReference type="Proteomes" id="UP000198995"/>
    </source>
</evidence>
<feature type="transmembrane region" description="Helical" evidence="6">
    <location>
        <begin position="210"/>
        <end position="230"/>
    </location>
</feature>
<dbReference type="EMBL" id="FNAF01000008">
    <property type="protein sequence ID" value="SDD84245.1"/>
    <property type="molecule type" value="Genomic_DNA"/>
</dbReference>
<evidence type="ECO:0000256" key="2">
    <source>
        <dbReference type="ARBA" id="ARBA00022448"/>
    </source>
</evidence>
<gene>
    <name evidence="8" type="ORF">SAMN04489866_10853</name>
</gene>
<feature type="transmembrane region" description="Helical" evidence="6">
    <location>
        <begin position="49"/>
        <end position="70"/>
    </location>
</feature>
<evidence type="ECO:0000256" key="3">
    <source>
        <dbReference type="ARBA" id="ARBA00022692"/>
    </source>
</evidence>
<feature type="transmembrane region" description="Helical" evidence="6">
    <location>
        <begin position="262"/>
        <end position="280"/>
    </location>
</feature>
<dbReference type="AlphaFoldDB" id="A0A1G6Y3P1"/>
<protein>
    <submittedName>
        <fullName evidence="8">Di-and tricarboxylate transporter</fullName>
    </submittedName>
</protein>
<dbReference type="PANTHER" id="PTHR10283">
    <property type="entry name" value="SOLUTE CARRIER FAMILY 13 MEMBER"/>
    <property type="match status" value="1"/>
</dbReference>
<dbReference type="GO" id="GO:0005886">
    <property type="term" value="C:plasma membrane"/>
    <property type="evidence" value="ECO:0007669"/>
    <property type="project" value="TreeGrafter"/>
</dbReference>
<evidence type="ECO:0000259" key="7">
    <source>
        <dbReference type="Pfam" id="PF03600"/>
    </source>
</evidence>
<feature type="transmembrane region" description="Helical" evidence="6">
    <location>
        <begin position="329"/>
        <end position="346"/>
    </location>
</feature>
<feature type="transmembrane region" description="Helical" evidence="6">
    <location>
        <begin position="77"/>
        <end position="97"/>
    </location>
</feature>
<dbReference type="Pfam" id="PF03600">
    <property type="entry name" value="CitMHS"/>
    <property type="match status" value="1"/>
</dbReference>
<feature type="transmembrane region" description="Helical" evidence="6">
    <location>
        <begin position="366"/>
        <end position="386"/>
    </location>
</feature>
<keyword evidence="4 6" id="KW-1133">Transmembrane helix</keyword>
<organism evidence="8 9">
    <name type="scientific">Peptococcus niger</name>
    <dbReference type="NCBI Taxonomy" id="2741"/>
    <lineage>
        <taxon>Bacteria</taxon>
        <taxon>Bacillati</taxon>
        <taxon>Bacillota</taxon>
        <taxon>Clostridia</taxon>
        <taxon>Eubacteriales</taxon>
        <taxon>Peptococcaceae</taxon>
        <taxon>Peptococcus</taxon>
    </lineage>
</organism>
<feature type="transmembrane region" description="Helical" evidence="6">
    <location>
        <begin position="456"/>
        <end position="475"/>
    </location>
</feature>
<evidence type="ECO:0000313" key="8">
    <source>
        <dbReference type="EMBL" id="SDD84245.1"/>
    </source>
</evidence>
<evidence type="ECO:0000256" key="5">
    <source>
        <dbReference type="ARBA" id="ARBA00023136"/>
    </source>
</evidence>
<dbReference type="GO" id="GO:0022857">
    <property type="term" value="F:transmembrane transporter activity"/>
    <property type="evidence" value="ECO:0007669"/>
    <property type="project" value="TreeGrafter"/>
</dbReference>
<dbReference type="RefSeq" id="WP_091792009.1">
    <property type="nucleotide sequence ID" value="NZ_FNAF01000008.1"/>
</dbReference>
<sequence>MSTIPTMGRKDYIHHFITTLLVFGFGFLPPFSSMTPYGMGVLGTFIGAVYGWTTIGMVYPSFVAIISLGLYAGVPEVLAKGFGSPIIVALFALLPLISVLDEMKLTQYCVNAIFFNRFSRGKPWLTLFFFFLSAFLTAFINPIVSAIIYCTFIAAICKNANITPYTKLPTALLLGTAYSIMNGQIMFPFLGTGLTFTAAYTAMFKHEIPVAQYLAFVLPIGIIMIGIFLLTMKFVLRIDVSVLNDYKIDPDTGTKLTRDQKYAVIFFALFCLAMFLSSALPKEMLLAQWLNKLTIFGIATSIICIMMLFRREDGRPFIHYQTIGQKFPWDVFLLTTFIIIISSFLTEPETGVAKTLAAMLIPLTKLPPLVFIVATMLLATIITNFANNMILTIIIMPVLVQFSSTVGLSEIGMILLLFLTTQMALATAGGSPITGIAYSMNQLINSKDMMVMALKVIPILFISLILIGLLFLQVIF</sequence>
<feature type="transmembrane region" description="Helical" evidence="6">
    <location>
        <begin position="124"/>
        <end position="156"/>
    </location>
</feature>
<evidence type="ECO:0000256" key="1">
    <source>
        <dbReference type="ARBA" id="ARBA00004141"/>
    </source>
</evidence>
<comment type="subcellular location">
    <subcellularLocation>
        <location evidence="1">Membrane</location>
        <topology evidence="1">Multi-pass membrane protein</topology>
    </subcellularLocation>
</comment>
<feature type="transmembrane region" description="Helical" evidence="6">
    <location>
        <begin position="12"/>
        <end position="29"/>
    </location>
</feature>